<dbReference type="InParanoid" id="D8QGW6"/>
<keyword evidence="3" id="KW-1185">Reference proteome</keyword>
<dbReference type="HOGENOM" id="CLU_687272_0_0_1"/>
<organism evidence="3">
    <name type="scientific">Schizophyllum commune (strain H4-8 / FGSC 9210)</name>
    <name type="common">Split gill fungus</name>
    <dbReference type="NCBI Taxonomy" id="578458"/>
    <lineage>
        <taxon>Eukaryota</taxon>
        <taxon>Fungi</taxon>
        <taxon>Dikarya</taxon>
        <taxon>Basidiomycota</taxon>
        <taxon>Agaricomycotina</taxon>
        <taxon>Agaricomycetes</taxon>
        <taxon>Agaricomycetidae</taxon>
        <taxon>Agaricales</taxon>
        <taxon>Schizophyllaceae</taxon>
        <taxon>Schizophyllum</taxon>
    </lineage>
</organism>
<feature type="compositionally biased region" description="Basic and acidic residues" evidence="1">
    <location>
        <begin position="155"/>
        <end position="168"/>
    </location>
</feature>
<reference evidence="2 3" key="1">
    <citation type="journal article" date="2010" name="Nat. Biotechnol.">
        <title>Genome sequence of the model mushroom Schizophyllum commune.</title>
        <authorList>
            <person name="Ohm R.A."/>
            <person name="de Jong J.F."/>
            <person name="Lugones L.G."/>
            <person name="Aerts A."/>
            <person name="Kothe E."/>
            <person name="Stajich J.E."/>
            <person name="de Vries R.P."/>
            <person name="Record E."/>
            <person name="Levasseur A."/>
            <person name="Baker S.E."/>
            <person name="Bartholomew K.A."/>
            <person name="Coutinho P.M."/>
            <person name="Erdmann S."/>
            <person name="Fowler T.J."/>
            <person name="Gathman A.C."/>
            <person name="Lombard V."/>
            <person name="Henrissat B."/>
            <person name="Knabe N."/>
            <person name="Kuees U."/>
            <person name="Lilly W.W."/>
            <person name="Lindquist E."/>
            <person name="Lucas S."/>
            <person name="Magnuson J.K."/>
            <person name="Piumi F."/>
            <person name="Raudaskoski M."/>
            <person name="Salamov A."/>
            <person name="Schmutz J."/>
            <person name="Schwarze F.W.M.R."/>
            <person name="vanKuyk P.A."/>
            <person name="Horton J.S."/>
            <person name="Grigoriev I.V."/>
            <person name="Woesten H.A.B."/>
        </authorList>
    </citation>
    <scope>NUCLEOTIDE SEQUENCE [LARGE SCALE GENOMIC DNA]</scope>
    <source>
        <strain evidence="3">H4-8 / FGSC 9210</strain>
    </source>
</reference>
<name>D8QGW6_SCHCM</name>
<dbReference type="Proteomes" id="UP000007431">
    <property type="component" value="Unassembled WGS sequence"/>
</dbReference>
<feature type="region of interest" description="Disordered" evidence="1">
    <location>
        <begin position="141"/>
        <end position="181"/>
    </location>
</feature>
<dbReference type="RefSeq" id="XP_003027471.1">
    <property type="nucleotide sequence ID" value="XM_003027425.1"/>
</dbReference>
<evidence type="ECO:0000313" key="3">
    <source>
        <dbReference type="Proteomes" id="UP000007431"/>
    </source>
</evidence>
<proteinExistence type="predicted"/>
<sequence length="401" mass="42772">MATEFQGMCRRSGCPADMLGAIRGDIEPPFEARDSLVQSRSLDVAGGDEQTEPRQLARAREHVACAGALTPPTYTDVALARAGNVVALDAVHQTPTTSRPAPRPTTVPGSVWVEVMGKLARRRARIAAEAYSVREWTRAARSAADKAQRRRRAPLHTEKSANRRELCRGPRGNLSLSATAVGQGRRGRGAALCAAASGNNVRGSETPRIDVICAGFRAFCTSQASRGGGGGGQHARDFRPLLNPSKSANRRQVCRGPRLKLSLINVTAGEGGRGGALAARNVLTSSTVRVLTSTAPHPQAMRQRIAVRRARVRDIWASWSRMGYSSALHGSPTLSMCTPYALDVLPLLTDGLPLSPAPTSHAPTSHAQESASPLALRQWIAVRGVMSITPWTPSTHRSGDD</sequence>
<dbReference type="GeneID" id="9597890"/>
<accession>D8QGW6</accession>
<dbReference type="EMBL" id="GL377312">
    <property type="protein sequence ID" value="EFI92568.1"/>
    <property type="molecule type" value="Genomic_DNA"/>
</dbReference>
<dbReference type="AlphaFoldDB" id="D8QGW6"/>
<evidence type="ECO:0000256" key="1">
    <source>
        <dbReference type="SAM" id="MobiDB-lite"/>
    </source>
</evidence>
<dbReference type="KEGG" id="scm:SCHCO_0237706"/>
<dbReference type="VEuPathDB" id="FungiDB:SCHCODRAFT_0237706"/>
<evidence type="ECO:0000313" key="2">
    <source>
        <dbReference type="EMBL" id="EFI92568.1"/>
    </source>
</evidence>
<protein>
    <submittedName>
        <fullName evidence="2">Uncharacterized protein</fullName>
    </submittedName>
</protein>
<feature type="region of interest" description="Disordered" evidence="1">
    <location>
        <begin position="224"/>
        <end position="250"/>
    </location>
</feature>
<gene>
    <name evidence="2" type="ORF">SCHCODRAFT_237706</name>
</gene>